<sequence>MKKCDKECSGGLRRKIKSNSADFQVKLARYTEKQLNLALKVSNFQQTQIIEILFDNLTQVIDSEYQNQLSQLSNDSISATPMKQFRNDTTQNQSKYFYHILADYYYNNPNESERLQKLCLKLLTNQYLPSIYTMLFYRWMFDSESQNLSLIHINIFMKGVNRLFWSDVQSKTLRYNSLFRFIQNDILLKDNFSSFFNPTNPYSSFHARNYSEAEDGYVTPDMDSKDLENVMKSPVMDEYKERKSISNTIEDDGTVVNVQKVIQSKKIDLISIVAKYYFYYENRDSRYKLKPYIMHLSEKCALDPSQTTDFADEIEKKNKTYSKPNDKLRLTNKQDENYKVMLILISDMFVNENILLLSTVDDEEIILSVLTRCQLFSELEITNRTMVKFQAAIYAFTCPGTPNIHTSSLIRAKASKTLDYLFPSGKYARWWLNTSFRLLYYNWPVSLWNWSKEKVAQVFDLPNRAWEFVNYHFNFQPELTIQYDTKTFYDSTDEEDDQNIYSITFNSSNL</sequence>
<dbReference type="RefSeq" id="XP_002674595.1">
    <property type="nucleotide sequence ID" value="XM_002674549.1"/>
</dbReference>
<evidence type="ECO:0000313" key="2">
    <source>
        <dbReference type="Proteomes" id="UP000006671"/>
    </source>
</evidence>
<dbReference type="OrthoDB" id="19610at2759"/>
<dbReference type="eggNOG" id="ENOG502QW6I">
    <property type="taxonomic scope" value="Eukaryota"/>
</dbReference>
<reference evidence="1 2" key="1">
    <citation type="journal article" date="2010" name="Cell">
        <title>The genome of Naegleria gruberi illuminates early eukaryotic versatility.</title>
        <authorList>
            <person name="Fritz-Laylin L.K."/>
            <person name="Prochnik S.E."/>
            <person name="Ginger M.L."/>
            <person name="Dacks J.B."/>
            <person name="Carpenter M.L."/>
            <person name="Field M.C."/>
            <person name="Kuo A."/>
            <person name="Paredez A."/>
            <person name="Chapman J."/>
            <person name="Pham J."/>
            <person name="Shu S."/>
            <person name="Neupane R."/>
            <person name="Cipriano M."/>
            <person name="Mancuso J."/>
            <person name="Tu H."/>
            <person name="Salamov A."/>
            <person name="Lindquist E."/>
            <person name="Shapiro H."/>
            <person name="Lucas S."/>
            <person name="Grigoriev I.V."/>
            <person name="Cande W.Z."/>
            <person name="Fulton C."/>
            <person name="Rokhsar D.S."/>
            <person name="Dawson S.C."/>
        </authorList>
    </citation>
    <scope>NUCLEOTIDE SEQUENCE [LARGE SCALE GENOMIC DNA]</scope>
    <source>
        <strain evidence="1 2">NEG-M</strain>
    </source>
</reference>
<proteinExistence type="predicted"/>
<dbReference type="InParanoid" id="D2VN34"/>
<dbReference type="GeneID" id="8851526"/>
<dbReference type="OMA" id="DMIVQLW"/>
<accession>D2VN34</accession>
<dbReference type="VEuPathDB" id="AmoebaDB:NAEGRDRAFT_80606"/>
<dbReference type="PANTHER" id="PTHR48146">
    <property type="entry name" value="K-STIMULATED PYROPHOSPHATE-ENERGIZED SODIUM PUMP PROTEIN"/>
    <property type="match status" value="1"/>
</dbReference>
<gene>
    <name evidence="1" type="ORF">NAEGRDRAFT_80606</name>
</gene>
<dbReference type="KEGG" id="ngr:NAEGRDRAFT_80606"/>
<dbReference type="Proteomes" id="UP000006671">
    <property type="component" value="Unassembled WGS sequence"/>
</dbReference>
<dbReference type="EMBL" id="GG738883">
    <property type="protein sequence ID" value="EFC41851.1"/>
    <property type="molecule type" value="Genomic_DNA"/>
</dbReference>
<organism evidence="2">
    <name type="scientific">Naegleria gruberi</name>
    <name type="common">Amoeba</name>
    <dbReference type="NCBI Taxonomy" id="5762"/>
    <lineage>
        <taxon>Eukaryota</taxon>
        <taxon>Discoba</taxon>
        <taxon>Heterolobosea</taxon>
        <taxon>Tetramitia</taxon>
        <taxon>Eutetramitia</taxon>
        <taxon>Vahlkampfiidae</taxon>
        <taxon>Naegleria</taxon>
    </lineage>
</organism>
<dbReference type="AlphaFoldDB" id="D2VN34"/>
<protein>
    <submittedName>
        <fullName evidence="1">Uncharacterized protein</fullName>
    </submittedName>
</protein>
<evidence type="ECO:0000313" key="1">
    <source>
        <dbReference type="EMBL" id="EFC41851.1"/>
    </source>
</evidence>
<name>D2VN34_NAEGR</name>
<keyword evidence="2" id="KW-1185">Reference proteome</keyword>
<dbReference type="PANTHER" id="PTHR48146:SF2">
    <property type="entry name" value="K-STIMULATED PYROPHOSPHATE-ENERGIZED SODIUM PUMP PROTEIN"/>
    <property type="match status" value="1"/>
</dbReference>